<comment type="caution">
    <text evidence="5">The sequence shown here is derived from an EMBL/GenBank/DDBJ whole genome shotgun (WGS) entry which is preliminary data.</text>
</comment>
<proteinExistence type="predicted"/>
<gene>
    <name evidence="5" type="ORF">J2W36_004152</name>
</gene>
<dbReference type="SUPFAM" id="SSF53822">
    <property type="entry name" value="Periplasmic binding protein-like I"/>
    <property type="match status" value="1"/>
</dbReference>
<dbReference type="RefSeq" id="WP_307691647.1">
    <property type="nucleotide sequence ID" value="NZ_JAUSRO010000014.1"/>
</dbReference>
<dbReference type="Gene3D" id="3.40.50.2300">
    <property type="match status" value="2"/>
</dbReference>
<evidence type="ECO:0000259" key="4">
    <source>
        <dbReference type="PROSITE" id="PS50932"/>
    </source>
</evidence>
<dbReference type="InterPro" id="IPR000843">
    <property type="entry name" value="HTH_LacI"/>
</dbReference>
<dbReference type="InterPro" id="IPR010982">
    <property type="entry name" value="Lambda_DNA-bd_dom_sf"/>
</dbReference>
<dbReference type="PANTHER" id="PTHR30146:SF120">
    <property type="entry name" value="ALANINE RACEMASE"/>
    <property type="match status" value="1"/>
</dbReference>
<dbReference type="PROSITE" id="PS50932">
    <property type="entry name" value="HTH_LACI_2"/>
    <property type="match status" value="1"/>
</dbReference>
<organism evidence="5 6">
    <name type="scientific">Variovorax ginsengisoli</name>
    <dbReference type="NCBI Taxonomy" id="363844"/>
    <lineage>
        <taxon>Bacteria</taxon>
        <taxon>Pseudomonadati</taxon>
        <taxon>Pseudomonadota</taxon>
        <taxon>Betaproteobacteria</taxon>
        <taxon>Burkholderiales</taxon>
        <taxon>Comamonadaceae</taxon>
        <taxon>Variovorax</taxon>
    </lineage>
</organism>
<keyword evidence="1" id="KW-0805">Transcription regulation</keyword>
<keyword evidence="3" id="KW-0804">Transcription</keyword>
<dbReference type="Pfam" id="PF00532">
    <property type="entry name" value="Peripla_BP_1"/>
    <property type="match status" value="1"/>
</dbReference>
<dbReference type="InterPro" id="IPR001761">
    <property type="entry name" value="Peripla_BP/Lac1_sug-bd_dom"/>
</dbReference>
<reference evidence="5 6" key="1">
    <citation type="submission" date="2023-07" db="EMBL/GenBank/DDBJ databases">
        <title>Sorghum-associated microbial communities from plants grown in Nebraska, USA.</title>
        <authorList>
            <person name="Schachtman D."/>
        </authorList>
    </citation>
    <scope>NUCLEOTIDE SEQUENCE [LARGE SCALE GENOMIC DNA]</scope>
    <source>
        <strain evidence="5 6">DS1607</strain>
    </source>
</reference>
<dbReference type="InterPro" id="IPR028082">
    <property type="entry name" value="Peripla_BP_I"/>
</dbReference>
<protein>
    <submittedName>
        <fullName evidence="5">LacI family transcriptional regulator</fullName>
    </submittedName>
</protein>
<name>A0ABT9SEV0_9BURK</name>
<dbReference type="Gene3D" id="1.10.260.40">
    <property type="entry name" value="lambda repressor-like DNA-binding domains"/>
    <property type="match status" value="1"/>
</dbReference>
<dbReference type="SMART" id="SM00354">
    <property type="entry name" value="HTH_LACI"/>
    <property type="match status" value="1"/>
</dbReference>
<feature type="domain" description="HTH lacI-type" evidence="4">
    <location>
        <begin position="1"/>
        <end position="55"/>
    </location>
</feature>
<dbReference type="SUPFAM" id="SSF47413">
    <property type="entry name" value="lambda repressor-like DNA-binding domains"/>
    <property type="match status" value="1"/>
</dbReference>
<keyword evidence="6" id="KW-1185">Reference proteome</keyword>
<sequence length="334" mass="36180">MSLKQIAAELNLSLTTVSRALNDYPEVAEGTRRLVQEVARRIGYRANATARRLALGKADAVGMVLPIVPGHLASDVQFLTVAAAMTERLAQEGVDLLLVSSPVDQELRAYERAIATRRVDAFVVPRTQVHDARLKLLAERDVPFVAYGRTEDGHLATHAWLDFDNQSGGRQAGEHLLARGRRRMGYVGAPAVYSFAAQRFAGFVSALEATADATLPHAAVRRDAFDPLAGYQAMQALLTLNAQERPEAVLIDNDLAAQGALQAVKEHGLQLGQDLALVVYGELPAEAAPRGLACMRQASSAETGVELAEMVLALLRDEPIAGLQRLHQPRLQQF</sequence>
<dbReference type="CDD" id="cd01392">
    <property type="entry name" value="HTH_LacI"/>
    <property type="match status" value="1"/>
</dbReference>
<evidence type="ECO:0000256" key="1">
    <source>
        <dbReference type="ARBA" id="ARBA00023015"/>
    </source>
</evidence>
<evidence type="ECO:0000256" key="3">
    <source>
        <dbReference type="ARBA" id="ARBA00023163"/>
    </source>
</evidence>
<evidence type="ECO:0000313" key="5">
    <source>
        <dbReference type="EMBL" id="MDP9901882.1"/>
    </source>
</evidence>
<accession>A0ABT9SEV0</accession>
<dbReference type="EMBL" id="JAUSRO010000014">
    <property type="protein sequence ID" value="MDP9901882.1"/>
    <property type="molecule type" value="Genomic_DNA"/>
</dbReference>
<dbReference type="Pfam" id="PF00356">
    <property type="entry name" value="LacI"/>
    <property type="match status" value="1"/>
</dbReference>
<evidence type="ECO:0000256" key="2">
    <source>
        <dbReference type="ARBA" id="ARBA00023125"/>
    </source>
</evidence>
<dbReference type="Proteomes" id="UP001226867">
    <property type="component" value="Unassembled WGS sequence"/>
</dbReference>
<evidence type="ECO:0000313" key="6">
    <source>
        <dbReference type="Proteomes" id="UP001226867"/>
    </source>
</evidence>
<keyword evidence="2" id="KW-0238">DNA-binding</keyword>
<dbReference type="PANTHER" id="PTHR30146">
    <property type="entry name" value="LACI-RELATED TRANSCRIPTIONAL REPRESSOR"/>
    <property type="match status" value="1"/>
</dbReference>